<dbReference type="PROSITE" id="PS50987">
    <property type="entry name" value="HTH_ARSR_2"/>
    <property type="match status" value="1"/>
</dbReference>
<dbReference type="SMART" id="SM00418">
    <property type="entry name" value="HTH_ARSR"/>
    <property type="match status" value="1"/>
</dbReference>
<dbReference type="Gene3D" id="1.10.10.10">
    <property type="entry name" value="Winged helix-like DNA-binding domain superfamily/Winged helix DNA-binding domain"/>
    <property type="match status" value="1"/>
</dbReference>
<keyword evidence="6" id="KW-1185">Reference proteome</keyword>
<dbReference type="InterPro" id="IPR011991">
    <property type="entry name" value="ArsR-like_HTH"/>
</dbReference>
<dbReference type="Pfam" id="PF01022">
    <property type="entry name" value="HTH_5"/>
    <property type="match status" value="1"/>
</dbReference>
<keyword evidence="3" id="KW-0804">Transcription</keyword>
<dbReference type="CDD" id="cd00090">
    <property type="entry name" value="HTH_ARSR"/>
    <property type="match status" value="1"/>
</dbReference>
<evidence type="ECO:0000313" key="6">
    <source>
        <dbReference type="Proteomes" id="UP000032233"/>
    </source>
</evidence>
<dbReference type="SUPFAM" id="SSF46785">
    <property type="entry name" value="Winged helix' DNA-binding domain"/>
    <property type="match status" value="1"/>
</dbReference>
<evidence type="ECO:0000313" key="5">
    <source>
        <dbReference type="EMBL" id="KIX13113.1"/>
    </source>
</evidence>
<sequence length="106" mass="11817">MKVSKAQRFEARARILRALGNPNRLLILDELSTGEKCVAELTEAVGLDMSTISKHLSVLKSVGLVKDERRATQVFYSLLAPCVLSFFNCVESVMEAQVQHQIQLVK</sequence>
<organism evidence="5 6">
    <name type="scientific">Dethiosulfatarculus sandiegensis</name>
    <dbReference type="NCBI Taxonomy" id="1429043"/>
    <lineage>
        <taxon>Bacteria</taxon>
        <taxon>Pseudomonadati</taxon>
        <taxon>Thermodesulfobacteriota</taxon>
        <taxon>Desulfarculia</taxon>
        <taxon>Desulfarculales</taxon>
        <taxon>Desulfarculaceae</taxon>
        <taxon>Dethiosulfatarculus</taxon>
    </lineage>
</organism>
<dbReference type="Proteomes" id="UP000032233">
    <property type="component" value="Unassembled WGS sequence"/>
</dbReference>
<dbReference type="GO" id="GO:0003677">
    <property type="term" value="F:DNA binding"/>
    <property type="evidence" value="ECO:0007669"/>
    <property type="project" value="UniProtKB-KW"/>
</dbReference>
<evidence type="ECO:0000259" key="4">
    <source>
        <dbReference type="PROSITE" id="PS50987"/>
    </source>
</evidence>
<dbReference type="PANTHER" id="PTHR33154:SF18">
    <property type="entry name" value="ARSENICAL RESISTANCE OPERON REPRESSOR"/>
    <property type="match status" value="1"/>
</dbReference>
<dbReference type="InterPro" id="IPR051081">
    <property type="entry name" value="HTH_MetalResp_TranReg"/>
</dbReference>
<keyword evidence="2" id="KW-0238">DNA-binding</keyword>
<dbReference type="InterPro" id="IPR036388">
    <property type="entry name" value="WH-like_DNA-bd_sf"/>
</dbReference>
<dbReference type="InParanoid" id="A0A0D2HRD0"/>
<accession>A0A0D2HRD0</accession>
<dbReference type="GO" id="GO:0003700">
    <property type="term" value="F:DNA-binding transcription factor activity"/>
    <property type="evidence" value="ECO:0007669"/>
    <property type="project" value="InterPro"/>
</dbReference>
<dbReference type="AlphaFoldDB" id="A0A0D2HRD0"/>
<dbReference type="STRING" id="1429043.X474_15485"/>
<comment type="caution">
    <text evidence="5">The sequence shown here is derived from an EMBL/GenBank/DDBJ whole genome shotgun (WGS) entry which is preliminary data.</text>
</comment>
<feature type="domain" description="HTH arsR-type" evidence="4">
    <location>
        <begin position="4"/>
        <end position="105"/>
    </location>
</feature>
<dbReference type="NCBIfam" id="NF033788">
    <property type="entry name" value="HTH_metalloreg"/>
    <property type="match status" value="1"/>
</dbReference>
<protein>
    <submittedName>
        <fullName evidence="5">ArsR family transcriptional regulator</fullName>
    </submittedName>
</protein>
<dbReference type="PRINTS" id="PR00778">
    <property type="entry name" value="HTHARSR"/>
</dbReference>
<dbReference type="OrthoDB" id="9800049at2"/>
<reference evidence="5 6" key="1">
    <citation type="submission" date="2013-11" db="EMBL/GenBank/DDBJ databases">
        <title>Metagenomic analysis of a methanogenic consortium involved in long chain n-alkane degradation.</title>
        <authorList>
            <person name="Davidova I.A."/>
            <person name="Callaghan A.V."/>
            <person name="Wawrik B."/>
            <person name="Pruitt S."/>
            <person name="Marks C."/>
            <person name="Duncan K.E."/>
            <person name="Suflita J.M."/>
        </authorList>
    </citation>
    <scope>NUCLEOTIDE SEQUENCE [LARGE SCALE GENOMIC DNA]</scope>
    <source>
        <strain evidence="5 6">SPR</strain>
    </source>
</reference>
<dbReference type="FunCoup" id="A0A0D2HRD0">
    <property type="interactions" value="134"/>
</dbReference>
<keyword evidence="1" id="KW-0805">Transcription regulation</keyword>
<evidence type="ECO:0000256" key="2">
    <source>
        <dbReference type="ARBA" id="ARBA00023125"/>
    </source>
</evidence>
<dbReference type="PANTHER" id="PTHR33154">
    <property type="entry name" value="TRANSCRIPTIONAL REGULATOR, ARSR FAMILY"/>
    <property type="match status" value="1"/>
</dbReference>
<dbReference type="RefSeq" id="WP_044349747.1">
    <property type="nucleotide sequence ID" value="NZ_AZAC01000018.1"/>
</dbReference>
<dbReference type="EMBL" id="AZAC01000018">
    <property type="protein sequence ID" value="KIX13113.1"/>
    <property type="molecule type" value="Genomic_DNA"/>
</dbReference>
<evidence type="ECO:0000256" key="3">
    <source>
        <dbReference type="ARBA" id="ARBA00023163"/>
    </source>
</evidence>
<gene>
    <name evidence="5" type="ORF">X474_15485</name>
</gene>
<dbReference type="InterPro" id="IPR036390">
    <property type="entry name" value="WH_DNA-bd_sf"/>
</dbReference>
<name>A0A0D2HRD0_9BACT</name>
<evidence type="ECO:0000256" key="1">
    <source>
        <dbReference type="ARBA" id="ARBA00023015"/>
    </source>
</evidence>
<dbReference type="InterPro" id="IPR001845">
    <property type="entry name" value="HTH_ArsR_DNA-bd_dom"/>
</dbReference>
<proteinExistence type="predicted"/>